<dbReference type="Proteomes" id="UP000037069">
    <property type="component" value="Unassembled WGS sequence"/>
</dbReference>
<keyword evidence="1" id="KW-0732">Signal</keyword>
<comment type="caution">
    <text evidence="2">The sequence shown here is derived from an EMBL/GenBank/DDBJ whole genome shotgun (WGS) entry which is preliminary data.</text>
</comment>
<evidence type="ECO:0000313" key="2">
    <source>
        <dbReference type="EMBL" id="KNC34925.1"/>
    </source>
</evidence>
<dbReference type="OrthoDB" id="7977759at2759"/>
<gene>
    <name evidence="2" type="ORF">FF38_11054</name>
</gene>
<feature type="signal peptide" evidence="1">
    <location>
        <begin position="1"/>
        <end position="26"/>
    </location>
</feature>
<evidence type="ECO:0008006" key="4">
    <source>
        <dbReference type="Google" id="ProtNLM"/>
    </source>
</evidence>
<organism evidence="2 3">
    <name type="scientific">Lucilia cuprina</name>
    <name type="common">Green bottle fly</name>
    <name type="synonym">Australian sheep blowfly</name>
    <dbReference type="NCBI Taxonomy" id="7375"/>
    <lineage>
        <taxon>Eukaryota</taxon>
        <taxon>Metazoa</taxon>
        <taxon>Ecdysozoa</taxon>
        <taxon>Arthropoda</taxon>
        <taxon>Hexapoda</taxon>
        <taxon>Insecta</taxon>
        <taxon>Pterygota</taxon>
        <taxon>Neoptera</taxon>
        <taxon>Endopterygota</taxon>
        <taxon>Diptera</taxon>
        <taxon>Brachycera</taxon>
        <taxon>Muscomorpha</taxon>
        <taxon>Oestroidea</taxon>
        <taxon>Calliphoridae</taxon>
        <taxon>Luciliinae</taxon>
        <taxon>Lucilia</taxon>
    </lineage>
</organism>
<evidence type="ECO:0000256" key="1">
    <source>
        <dbReference type="SAM" id="SignalP"/>
    </source>
</evidence>
<protein>
    <recommendedName>
        <fullName evidence="4">Protein TsetseEP domain-containing protein</fullName>
    </recommendedName>
</protein>
<sequence>MFKFNKQLLVLTLVAISIMLIQPCRAYREISGLLDEAKELTHDEINALRPLFAELQLQYDFVISKTSEGSQIDEIFEQQYEATLREFELQLNNMFPQEATTNYDTNLPSVEEIMGKPDFSLMTKEQQMEFLDMQSILQDTLDEAQINLNALVARALMLESNLLKINKPKIIIFIIKALRLGYKAAARVGRAAYCTYSHIPQLNTSLHSLYEGVDCYLYTTSLIVKIQNETYNTVKTVRKNVFELAAVYKKVAQKNSIVGKIVSVILNVTKIARSVLDTISTAKQVLDSVENQLPSAAQEVVSCGSNFAVKIPFMIESVSNVTECILFVDNTKIEYDFMKPEDEYNKEPQAVIPDIVEDAEEE</sequence>
<name>A0A0L0CRD6_LUCCU</name>
<dbReference type="OMA" id="AGLGYMW"/>
<dbReference type="EMBL" id="JRES01000007">
    <property type="protein sequence ID" value="KNC34925.1"/>
    <property type="molecule type" value="Genomic_DNA"/>
</dbReference>
<proteinExistence type="predicted"/>
<evidence type="ECO:0000313" key="3">
    <source>
        <dbReference type="Proteomes" id="UP000037069"/>
    </source>
</evidence>
<feature type="chain" id="PRO_5005536803" description="Protein TsetseEP domain-containing protein" evidence="1">
    <location>
        <begin position="27"/>
        <end position="362"/>
    </location>
</feature>
<accession>A0A0L0CRD6</accession>
<keyword evidence="3" id="KW-1185">Reference proteome</keyword>
<reference evidence="2 3" key="1">
    <citation type="journal article" date="2015" name="Nat. Commun.">
        <title>Lucilia cuprina genome unlocks parasitic fly biology to underpin future interventions.</title>
        <authorList>
            <person name="Anstead C.A."/>
            <person name="Korhonen P.K."/>
            <person name="Young N.D."/>
            <person name="Hall R.S."/>
            <person name="Jex A.R."/>
            <person name="Murali S.C."/>
            <person name="Hughes D.S."/>
            <person name="Lee S.F."/>
            <person name="Perry T."/>
            <person name="Stroehlein A.J."/>
            <person name="Ansell B.R."/>
            <person name="Breugelmans B."/>
            <person name="Hofmann A."/>
            <person name="Qu J."/>
            <person name="Dugan S."/>
            <person name="Lee S.L."/>
            <person name="Chao H."/>
            <person name="Dinh H."/>
            <person name="Han Y."/>
            <person name="Doddapaneni H.V."/>
            <person name="Worley K.C."/>
            <person name="Muzny D.M."/>
            <person name="Ioannidis P."/>
            <person name="Waterhouse R.M."/>
            <person name="Zdobnov E.M."/>
            <person name="James P.J."/>
            <person name="Bagnall N.H."/>
            <person name="Kotze A.C."/>
            <person name="Gibbs R.A."/>
            <person name="Richards S."/>
            <person name="Batterham P."/>
            <person name="Gasser R.B."/>
        </authorList>
    </citation>
    <scope>NUCLEOTIDE SEQUENCE [LARGE SCALE GENOMIC DNA]</scope>
    <source>
        <strain evidence="2 3">LS</strain>
        <tissue evidence="2">Full body</tissue>
    </source>
</reference>
<dbReference type="AlphaFoldDB" id="A0A0L0CRD6"/>